<dbReference type="Proteomes" id="UP000016462">
    <property type="component" value="Unassembled WGS sequence"/>
</dbReference>
<dbReference type="InterPro" id="IPR027417">
    <property type="entry name" value="P-loop_NTPase"/>
</dbReference>
<organism evidence="1 2">
    <name type="scientific">Agrococcus pavilionensis RW1</name>
    <dbReference type="NCBI Taxonomy" id="1330458"/>
    <lineage>
        <taxon>Bacteria</taxon>
        <taxon>Bacillati</taxon>
        <taxon>Actinomycetota</taxon>
        <taxon>Actinomycetes</taxon>
        <taxon>Micrococcales</taxon>
        <taxon>Microbacteriaceae</taxon>
        <taxon>Agrococcus</taxon>
    </lineage>
</organism>
<reference evidence="1 2" key="1">
    <citation type="journal article" date="2013" name="Genome Announc.">
        <title>First draft genome sequence from a member of the genus agrococcus, isolated from modern microbialites.</title>
        <authorList>
            <person name="White R.A.III."/>
            <person name="Grassa C.J."/>
            <person name="Suttle C.A."/>
        </authorList>
    </citation>
    <scope>NUCLEOTIDE SEQUENCE [LARGE SCALE GENOMIC DNA]</scope>
    <source>
        <strain evidence="1 2">RW1</strain>
    </source>
</reference>
<dbReference type="EMBL" id="ASHR01000030">
    <property type="protein sequence ID" value="ERG63689.1"/>
    <property type="molecule type" value="Genomic_DNA"/>
</dbReference>
<gene>
    <name evidence="1" type="ORF">L332_04370</name>
</gene>
<dbReference type="AlphaFoldDB" id="U1LMW4"/>
<evidence type="ECO:0000313" key="1">
    <source>
        <dbReference type="EMBL" id="ERG63689.1"/>
    </source>
</evidence>
<dbReference type="OrthoDB" id="2639622at2"/>
<sequence length="153" mass="16728">MALVTLLCGPVCAGKTTIARGLEAAGALVLSYDREAWARGVRDGRPPRELVEQIDADFLRRLEGAVLGDRDVVLDASLSTRAVRDRWRMRCGAMGVTVELVVVRAPLATLLERLHEREPGPESVVLDDEALRAYVEAFEWPGAGEPHRVVETG</sequence>
<dbReference type="RefSeq" id="WP_021011143.1">
    <property type="nucleotide sequence ID" value="NZ_ASHR01000030.1"/>
</dbReference>
<keyword evidence="2" id="KW-1185">Reference proteome</keyword>
<dbReference type="Pfam" id="PF13671">
    <property type="entry name" value="AAA_33"/>
    <property type="match status" value="1"/>
</dbReference>
<comment type="caution">
    <text evidence="1">The sequence shown here is derived from an EMBL/GenBank/DDBJ whole genome shotgun (WGS) entry which is preliminary data.</text>
</comment>
<dbReference type="Gene3D" id="3.40.50.300">
    <property type="entry name" value="P-loop containing nucleotide triphosphate hydrolases"/>
    <property type="match status" value="1"/>
</dbReference>
<name>U1LMW4_9MICO</name>
<accession>U1LMW4</accession>
<evidence type="ECO:0000313" key="2">
    <source>
        <dbReference type="Proteomes" id="UP000016462"/>
    </source>
</evidence>
<proteinExistence type="predicted"/>
<protein>
    <submittedName>
        <fullName evidence="1">Uncharacterized protein</fullName>
    </submittedName>
</protein>
<dbReference type="SUPFAM" id="SSF52540">
    <property type="entry name" value="P-loop containing nucleoside triphosphate hydrolases"/>
    <property type="match status" value="1"/>
</dbReference>